<dbReference type="GO" id="GO:0047151">
    <property type="term" value="F:tRNA (uracil(54)-C5)-methyltransferase activity, 5,10-methylenetetrahydrofolate-dependent"/>
    <property type="evidence" value="ECO:0007669"/>
    <property type="project" value="UniProtKB-UniRule"/>
</dbReference>
<comment type="similarity">
    <text evidence="10">Belongs to the MnmG family. TrmFO subfamily.</text>
</comment>
<reference evidence="12 13" key="1">
    <citation type="submission" date="2020-08" db="EMBL/GenBank/DDBJ databases">
        <title>Genomic Encyclopedia of Type Strains, Phase III (KMG-III): the genomes of soil and plant-associated and newly described type strains.</title>
        <authorList>
            <person name="Whitman W."/>
        </authorList>
    </citation>
    <scope>NUCLEOTIDE SEQUENCE [LARGE SCALE GENOMIC DNA]</scope>
    <source>
        <strain evidence="12 13">CECT 5862</strain>
    </source>
</reference>
<dbReference type="PANTHER" id="PTHR11806">
    <property type="entry name" value="GLUCOSE INHIBITED DIVISION PROTEIN A"/>
    <property type="match status" value="1"/>
</dbReference>
<feature type="binding site" evidence="10">
    <location>
        <begin position="11"/>
        <end position="16"/>
    </location>
    <ligand>
        <name>FAD</name>
        <dbReference type="ChEBI" id="CHEBI:57692"/>
    </ligand>
</feature>
<protein>
    <recommendedName>
        <fullName evidence="10">Methylenetetrahydrofolate--tRNA-(uracil-5-)-methyltransferase TrmFO</fullName>
        <ecNumber evidence="10">2.1.1.74</ecNumber>
    </recommendedName>
    <alternativeName>
        <fullName evidence="10">Folate-dependent tRNA (uracil-5-)-methyltransferase</fullName>
    </alternativeName>
    <alternativeName>
        <fullName evidence="10">Folate-dependent tRNA(M-5-U54)-methyltransferase</fullName>
    </alternativeName>
</protein>
<dbReference type="InterPro" id="IPR002218">
    <property type="entry name" value="MnmG-rel"/>
</dbReference>
<keyword evidence="5 10" id="KW-0808">Transferase</keyword>
<keyword evidence="8 10" id="KW-0521">NADP</keyword>
<dbReference type="AlphaFoldDB" id="A0A7W5AW69"/>
<dbReference type="InterPro" id="IPR020595">
    <property type="entry name" value="MnmG-rel_CS"/>
</dbReference>
<dbReference type="NCBIfam" id="NF003739">
    <property type="entry name" value="PRK05335.1"/>
    <property type="match status" value="1"/>
</dbReference>
<dbReference type="FunFam" id="3.50.50.60:FF:000040">
    <property type="entry name" value="Methylenetetrahydrofolate--tRNA-(uracil-5-)-methyltransferase TrmFO"/>
    <property type="match status" value="1"/>
</dbReference>
<dbReference type="GO" id="GO:0005829">
    <property type="term" value="C:cytosol"/>
    <property type="evidence" value="ECO:0007669"/>
    <property type="project" value="TreeGrafter"/>
</dbReference>
<keyword evidence="9 10" id="KW-0520">NAD</keyword>
<name>A0A7W5AW69_9BACL</name>
<dbReference type="FunFam" id="3.50.50.60:FF:000035">
    <property type="entry name" value="Methylenetetrahydrofolate--tRNA-(uracil-5-)-methyltransferase TrmFO"/>
    <property type="match status" value="1"/>
</dbReference>
<dbReference type="RefSeq" id="WP_183598369.1">
    <property type="nucleotide sequence ID" value="NZ_JACHXK010000002.1"/>
</dbReference>
<sequence>MSEHQRVTVIGAGLAGSEAAWQIASQGVPVTLYEMRPETKTPAHHTNNFAELVCSNSLRANGLQNAVGVLKEEMRRMNSLIMDCADRNAVPAGGALAVDRDGFSGDVTRLLKEHPLVTVLTEEVKEIPTDGIVVIATGPLTAESLSKQIQALLGEEYFYFYDAAAPIVEKDSIDMSKVYLASRYDKGEAAYLNCPMSEEEFNIFYDAIITAETAALKEFEKEQYFEGCMPIEVMMRRGKQTALFGPMKPVGLINPHTGKLPYAVVQLRQDNAAGTLYNLVGFQTHLKWGEQKRVFSLIPGLENSEFVRYGVMHRNTFINSPRLLEPTYQFKNNNNLFFAGQMTGVEGYVESAASGMIAGLNAGRIARGLEPLVLPEDTTLGSMAHYITTADFKHFQPMNANFGLFPPLEKRIKGKKEKNEAIANRALDRLEQFKQTELA</sequence>
<comment type="function">
    <text evidence="10">Catalyzes the folate-dependent formation of 5-methyl-uridine at position 54 (M-5-U54) in all tRNAs.</text>
</comment>
<dbReference type="Gene3D" id="3.50.50.60">
    <property type="entry name" value="FAD/NAD(P)-binding domain"/>
    <property type="match status" value="2"/>
</dbReference>
<evidence type="ECO:0000256" key="5">
    <source>
        <dbReference type="ARBA" id="ARBA00022679"/>
    </source>
</evidence>
<comment type="catalytic activity">
    <reaction evidence="10">
        <text>uridine(54) in tRNA + (6R)-5,10-methylene-5,6,7,8-tetrahydrofolate + NADPH + H(+) = 5-methyluridine(54) in tRNA + (6S)-5,6,7,8-tetrahydrofolate + NADP(+)</text>
        <dbReference type="Rhea" id="RHEA:62372"/>
        <dbReference type="Rhea" id="RHEA-COMP:10167"/>
        <dbReference type="Rhea" id="RHEA-COMP:10193"/>
        <dbReference type="ChEBI" id="CHEBI:15378"/>
        <dbReference type="ChEBI" id="CHEBI:15636"/>
        <dbReference type="ChEBI" id="CHEBI:57453"/>
        <dbReference type="ChEBI" id="CHEBI:57783"/>
        <dbReference type="ChEBI" id="CHEBI:58349"/>
        <dbReference type="ChEBI" id="CHEBI:65315"/>
        <dbReference type="ChEBI" id="CHEBI:74447"/>
        <dbReference type="EC" id="2.1.1.74"/>
    </reaction>
</comment>
<feature type="domain" description="MnmG N-terminal" evidence="11">
    <location>
        <begin position="7"/>
        <end position="369"/>
    </location>
</feature>
<comment type="cofactor">
    <cofactor evidence="1 10">
        <name>FAD</name>
        <dbReference type="ChEBI" id="CHEBI:57692"/>
    </cofactor>
</comment>
<dbReference type="InterPro" id="IPR040131">
    <property type="entry name" value="MnmG_N"/>
</dbReference>
<dbReference type="InterPro" id="IPR036188">
    <property type="entry name" value="FAD/NAD-bd_sf"/>
</dbReference>
<dbReference type="SUPFAM" id="SSF51905">
    <property type="entry name" value="FAD/NAD(P)-binding domain"/>
    <property type="match status" value="1"/>
</dbReference>
<dbReference type="HAMAP" id="MF_01037">
    <property type="entry name" value="TrmFO"/>
    <property type="match status" value="1"/>
</dbReference>
<accession>A0A7W5AW69</accession>
<evidence type="ECO:0000256" key="6">
    <source>
        <dbReference type="ARBA" id="ARBA00022694"/>
    </source>
</evidence>
<keyword evidence="6 10" id="KW-0819">tRNA processing</keyword>
<dbReference type="EC" id="2.1.1.74" evidence="10"/>
<evidence type="ECO:0000256" key="7">
    <source>
        <dbReference type="ARBA" id="ARBA00022827"/>
    </source>
</evidence>
<dbReference type="GO" id="GO:0030488">
    <property type="term" value="P:tRNA methylation"/>
    <property type="evidence" value="ECO:0007669"/>
    <property type="project" value="TreeGrafter"/>
</dbReference>
<dbReference type="GO" id="GO:0002098">
    <property type="term" value="P:tRNA wobble uridine modification"/>
    <property type="evidence" value="ECO:0007669"/>
    <property type="project" value="TreeGrafter"/>
</dbReference>
<evidence type="ECO:0000256" key="2">
    <source>
        <dbReference type="ARBA" id="ARBA00022490"/>
    </source>
</evidence>
<dbReference type="PROSITE" id="PS01281">
    <property type="entry name" value="GIDA_2"/>
    <property type="match status" value="1"/>
</dbReference>
<dbReference type="EMBL" id="JACHXK010000002">
    <property type="protein sequence ID" value="MBB3109381.1"/>
    <property type="molecule type" value="Genomic_DNA"/>
</dbReference>
<keyword evidence="3 10" id="KW-0489">Methyltransferase</keyword>
<evidence type="ECO:0000256" key="8">
    <source>
        <dbReference type="ARBA" id="ARBA00022857"/>
    </source>
</evidence>
<dbReference type="GO" id="GO:0050660">
    <property type="term" value="F:flavin adenine dinucleotide binding"/>
    <property type="evidence" value="ECO:0007669"/>
    <property type="project" value="UniProtKB-UniRule"/>
</dbReference>
<evidence type="ECO:0000256" key="3">
    <source>
        <dbReference type="ARBA" id="ARBA00022603"/>
    </source>
</evidence>
<dbReference type="Proteomes" id="UP000570361">
    <property type="component" value="Unassembled WGS sequence"/>
</dbReference>
<organism evidence="12 13">
    <name type="scientific">Paenibacillus phyllosphaerae</name>
    <dbReference type="NCBI Taxonomy" id="274593"/>
    <lineage>
        <taxon>Bacteria</taxon>
        <taxon>Bacillati</taxon>
        <taxon>Bacillota</taxon>
        <taxon>Bacilli</taxon>
        <taxon>Bacillales</taxon>
        <taxon>Paenibacillaceae</taxon>
        <taxon>Paenibacillus</taxon>
    </lineage>
</organism>
<proteinExistence type="inferred from homology"/>
<dbReference type="Pfam" id="PF01134">
    <property type="entry name" value="GIDA"/>
    <property type="match status" value="1"/>
</dbReference>
<dbReference type="NCBIfam" id="TIGR00137">
    <property type="entry name" value="gid_trmFO"/>
    <property type="match status" value="1"/>
</dbReference>
<keyword evidence="4 10" id="KW-0285">Flavoprotein</keyword>
<evidence type="ECO:0000256" key="4">
    <source>
        <dbReference type="ARBA" id="ARBA00022630"/>
    </source>
</evidence>
<comment type="subcellular location">
    <subcellularLocation>
        <location evidence="10">Cytoplasm</location>
    </subcellularLocation>
</comment>
<evidence type="ECO:0000256" key="1">
    <source>
        <dbReference type="ARBA" id="ARBA00001974"/>
    </source>
</evidence>
<gene>
    <name evidence="10" type="primary">trmFO</name>
    <name evidence="12" type="ORF">FHS18_001433</name>
</gene>
<evidence type="ECO:0000256" key="10">
    <source>
        <dbReference type="HAMAP-Rule" id="MF_01037"/>
    </source>
</evidence>
<comment type="catalytic activity">
    <reaction evidence="10">
        <text>uridine(54) in tRNA + (6R)-5,10-methylene-5,6,7,8-tetrahydrofolate + NADH + H(+) = 5-methyluridine(54) in tRNA + (6S)-5,6,7,8-tetrahydrofolate + NAD(+)</text>
        <dbReference type="Rhea" id="RHEA:16873"/>
        <dbReference type="Rhea" id="RHEA-COMP:10167"/>
        <dbReference type="Rhea" id="RHEA-COMP:10193"/>
        <dbReference type="ChEBI" id="CHEBI:15378"/>
        <dbReference type="ChEBI" id="CHEBI:15636"/>
        <dbReference type="ChEBI" id="CHEBI:57453"/>
        <dbReference type="ChEBI" id="CHEBI:57540"/>
        <dbReference type="ChEBI" id="CHEBI:57945"/>
        <dbReference type="ChEBI" id="CHEBI:65315"/>
        <dbReference type="ChEBI" id="CHEBI:74447"/>
        <dbReference type="EC" id="2.1.1.74"/>
    </reaction>
</comment>
<dbReference type="InterPro" id="IPR004417">
    <property type="entry name" value="TrmFO"/>
</dbReference>
<evidence type="ECO:0000313" key="13">
    <source>
        <dbReference type="Proteomes" id="UP000570361"/>
    </source>
</evidence>
<comment type="caution">
    <text evidence="12">The sequence shown here is derived from an EMBL/GenBank/DDBJ whole genome shotgun (WGS) entry which is preliminary data.</text>
</comment>
<keyword evidence="7 10" id="KW-0274">FAD</keyword>
<evidence type="ECO:0000313" key="12">
    <source>
        <dbReference type="EMBL" id="MBB3109381.1"/>
    </source>
</evidence>
<evidence type="ECO:0000259" key="11">
    <source>
        <dbReference type="Pfam" id="PF01134"/>
    </source>
</evidence>
<keyword evidence="13" id="KW-1185">Reference proteome</keyword>
<evidence type="ECO:0000256" key="9">
    <source>
        <dbReference type="ARBA" id="ARBA00023027"/>
    </source>
</evidence>
<dbReference type="PANTHER" id="PTHR11806:SF2">
    <property type="entry name" value="METHYLENETETRAHYDROFOLATE--TRNA-(URACIL-5-)-METHYLTRANSFERASE TRMFO"/>
    <property type="match status" value="1"/>
</dbReference>
<keyword evidence="2 10" id="KW-0963">Cytoplasm</keyword>